<dbReference type="InterPro" id="IPR018511">
    <property type="entry name" value="Hemolysin-typ_Ca-bd_CS"/>
</dbReference>
<evidence type="ECO:0000256" key="2">
    <source>
        <dbReference type="ARBA" id="ARBA00022525"/>
    </source>
</evidence>
<comment type="subcellular location">
    <subcellularLocation>
        <location evidence="1">Secreted</location>
    </subcellularLocation>
</comment>
<dbReference type="PROSITE" id="PS00330">
    <property type="entry name" value="HEMOLYSIN_CALCIUM"/>
    <property type="match status" value="2"/>
</dbReference>
<organism evidence="3">
    <name type="scientific">Leptolyngbya sp. NK1-12</name>
    <dbReference type="NCBI Taxonomy" id="2547451"/>
    <lineage>
        <taxon>Bacteria</taxon>
        <taxon>Bacillati</taxon>
        <taxon>Cyanobacteriota</taxon>
        <taxon>Cyanophyceae</taxon>
        <taxon>Leptolyngbyales</taxon>
        <taxon>Leptolyngbyaceae</taxon>
        <taxon>Leptolyngbya group</taxon>
        <taxon>Leptolyngbya</taxon>
    </lineage>
</organism>
<dbReference type="AlphaFoldDB" id="A0AA96WJT4"/>
<dbReference type="InterPro" id="IPR050557">
    <property type="entry name" value="RTX_toxin/Mannuronan_C5-epim"/>
</dbReference>
<dbReference type="InterPro" id="IPR001343">
    <property type="entry name" value="Hemolysn_Ca-bd"/>
</dbReference>
<dbReference type="SUPFAM" id="SSF51120">
    <property type="entry name" value="beta-Roll"/>
    <property type="match status" value="1"/>
</dbReference>
<dbReference type="InterPro" id="IPR011049">
    <property type="entry name" value="Serralysin-like_metalloprot_C"/>
</dbReference>
<keyword evidence="2" id="KW-0964">Secreted</keyword>
<evidence type="ECO:0000256" key="1">
    <source>
        <dbReference type="ARBA" id="ARBA00004613"/>
    </source>
</evidence>
<dbReference type="GO" id="GO:0005509">
    <property type="term" value="F:calcium ion binding"/>
    <property type="evidence" value="ECO:0007669"/>
    <property type="project" value="InterPro"/>
</dbReference>
<dbReference type="Pfam" id="PF00353">
    <property type="entry name" value="HemolysinCabind"/>
    <property type="match status" value="3"/>
</dbReference>
<evidence type="ECO:0000313" key="3">
    <source>
        <dbReference type="EMBL" id="WNZ26464.1"/>
    </source>
</evidence>
<reference evidence="3" key="1">
    <citation type="submission" date="2020-05" db="EMBL/GenBank/DDBJ databases">
        <authorList>
            <person name="Zhu T."/>
            <person name="Keshari N."/>
            <person name="Lu X."/>
        </authorList>
    </citation>
    <scope>NUCLEOTIDE SEQUENCE</scope>
    <source>
        <strain evidence="3">NK1-12</strain>
    </source>
</reference>
<dbReference type="Gene3D" id="2.150.10.10">
    <property type="entry name" value="Serralysin-like metalloprotease, C-terminal"/>
    <property type="match status" value="1"/>
</dbReference>
<sequence>MNLAVRRNIGYVYITNDGTDGNPWDSLPSYWQQEVDYIDSLTTTNLGVLLPLYIYPSSDLNLYRWDEVAAAAKKVPITAIINPNSGPHTGNDTLYGNSGNDTLLGYDGSDYLNGGLGNDQLRGGSNNDTLVGGSGTDTLIGGNGNDALIGFGPGSEFDVLTGGSGADRFYFRYDPQAGLYDGDYYGIGYARITDFRLSEKDTFGIYGSITGYSLLYNNWFGSSAQDTAIVYNTNDYICILQDALINWNQFISAVRYVVT</sequence>
<dbReference type="PANTHER" id="PTHR38340:SF1">
    <property type="entry name" value="S-LAYER PROTEIN"/>
    <property type="match status" value="1"/>
</dbReference>
<evidence type="ECO:0008006" key="4">
    <source>
        <dbReference type="Google" id="ProtNLM"/>
    </source>
</evidence>
<proteinExistence type="predicted"/>
<accession>A0AA96WJT4</accession>
<protein>
    <recommendedName>
        <fullName evidence="4">Calcium-binding protein</fullName>
    </recommendedName>
</protein>
<name>A0AA96WJT4_9CYAN</name>
<dbReference type="EMBL" id="CP053586">
    <property type="protein sequence ID" value="WNZ26464.1"/>
    <property type="molecule type" value="Genomic_DNA"/>
</dbReference>
<dbReference type="GO" id="GO:0005576">
    <property type="term" value="C:extracellular region"/>
    <property type="evidence" value="ECO:0007669"/>
    <property type="project" value="UniProtKB-SubCell"/>
</dbReference>
<dbReference type="PRINTS" id="PR00313">
    <property type="entry name" value="CABNDNGRPT"/>
</dbReference>
<gene>
    <name evidence="3" type="ORF">HJG54_06560</name>
</gene>
<dbReference type="PANTHER" id="PTHR38340">
    <property type="entry name" value="S-LAYER PROTEIN"/>
    <property type="match status" value="1"/>
</dbReference>